<evidence type="ECO:0000256" key="1">
    <source>
        <dbReference type="ARBA" id="ARBA00008532"/>
    </source>
</evidence>
<dbReference type="GO" id="GO:0016403">
    <property type="term" value="F:dimethylargininase activity"/>
    <property type="evidence" value="ECO:0007669"/>
    <property type="project" value="TreeGrafter"/>
</dbReference>
<reference evidence="4 5" key="1">
    <citation type="submission" date="2020-10" db="EMBL/GenBank/DDBJ databases">
        <title>Trueperella pecoris sp. nov. isolated from bovine and porcine specimens.</title>
        <authorList>
            <person name="Schoenecker L."/>
            <person name="Schnydrig P."/>
            <person name="Brodard I."/>
            <person name="Thomann A."/>
            <person name="Hemphill A."/>
            <person name="Rodriguez-Campos S."/>
            <person name="Perreten V."/>
            <person name="Jores J."/>
            <person name="Kittl S."/>
        </authorList>
    </citation>
    <scope>NUCLEOTIDE SEQUENCE [LARGE SCALE GENOMIC DNA]</scope>
    <source>
        <strain evidence="4 5">19OD0592</strain>
    </source>
</reference>
<dbReference type="Gene3D" id="3.75.10.10">
    <property type="entry name" value="L-arginine/glycine Amidinotransferase, Chain A"/>
    <property type="match status" value="1"/>
</dbReference>
<name>A0A7M1R3F3_9ACTO</name>
<protein>
    <submittedName>
        <fullName evidence="4">N(G),N(G)-dimethylarginine dimethylaminohydrolase</fullName>
    </submittedName>
</protein>
<keyword evidence="2 4" id="KW-0378">Hydrolase</keyword>
<dbReference type="RefSeq" id="WP_197555189.1">
    <property type="nucleotide sequence ID" value="NZ_CP063212.1"/>
</dbReference>
<dbReference type="PANTHER" id="PTHR12737">
    <property type="entry name" value="DIMETHYLARGININE DIMETHYLAMINOHYDROLASE"/>
    <property type="match status" value="1"/>
</dbReference>
<proteinExistence type="inferred from homology"/>
<dbReference type="GO" id="GO:0006525">
    <property type="term" value="P:arginine metabolic process"/>
    <property type="evidence" value="ECO:0007669"/>
    <property type="project" value="TreeGrafter"/>
</dbReference>
<dbReference type="PANTHER" id="PTHR12737:SF9">
    <property type="entry name" value="DIMETHYLARGININASE"/>
    <property type="match status" value="1"/>
</dbReference>
<evidence type="ECO:0000256" key="2">
    <source>
        <dbReference type="ARBA" id="ARBA00022801"/>
    </source>
</evidence>
<evidence type="ECO:0000313" key="5">
    <source>
        <dbReference type="Proteomes" id="UP000594961"/>
    </source>
</evidence>
<accession>A0A7M1R3F3</accession>
<organism evidence="4 5">
    <name type="scientific">Trueperella pecoris</name>
    <dbReference type="NCBI Taxonomy" id="2733571"/>
    <lineage>
        <taxon>Bacteria</taxon>
        <taxon>Bacillati</taxon>
        <taxon>Actinomycetota</taxon>
        <taxon>Actinomycetes</taxon>
        <taxon>Actinomycetales</taxon>
        <taxon>Actinomycetaceae</taxon>
        <taxon>Trueperella</taxon>
    </lineage>
</organism>
<evidence type="ECO:0000313" key="4">
    <source>
        <dbReference type="EMBL" id="QOR48616.1"/>
    </source>
</evidence>
<evidence type="ECO:0000256" key="3">
    <source>
        <dbReference type="PIRSR" id="PIRSR633199-1"/>
    </source>
</evidence>
<dbReference type="GO" id="GO:0016597">
    <property type="term" value="F:amino acid binding"/>
    <property type="evidence" value="ECO:0007669"/>
    <property type="project" value="TreeGrafter"/>
</dbReference>
<dbReference type="EMBL" id="CP063212">
    <property type="protein sequence ID" value="QOR48616.1"/>
    <property type="molecule type" value="Genomic_DNA"/>
</dbReference>
<comment type="similarity">
    <text evidence="1">Belongs to the DDAH family.</text>
</comment>
<dbReference type="GO" id="GO:0000052">
    <property type="term" value="P:citrulline metabolic process"/>
    <property type="evidence" value="ECO:0007669"/>
    <property type="project" value="TreeGrafter"/>
</dbReference>
<dbReference type="InterPro" id="IPR033199">
    <property type="entry name" value="DDAH-like"/>
</dbReference>
<dbReference type="Proteomes" id="UP000594961">
    <property type="component" value="Chromosome"/>
</dbReference>
<sequence>MELTYALVREPSPKMDQGQLTHLDHQDMSPQLARVQWHSYCDILRDFTDVVEVEPTPELPDSIFVEDTVFTYGNLAVKTKMHPTRIQEQESLVRVLAQRGYDVVDLPQGAHLEGGDCLKFGGEVWVGLSTRSNRAGVDALQRHLDPMGVEVVGVPVERALHLKSCLTALPDGTFISHRDYAPPAQHFPGLRYVEEFLGTQVVIVDGKTLLMSASAPKTASYLRAEGFEVLTTPMTEIEKMEGSVTCLSVRVRR</sequence>
<feature type="active site" description="Proton donor" evidence="3">
    <location>
        <position position="161"/>
    </location>
</feature>
<dbReference type="AlphaFoldDB" id="A0A7M1R3F3"/>
<gene>
    <name evidence="4" type="ORF">INS90_05010</name>
</gene>
<dbReference type="Pfam" id="PF02274">
    <property type="entry name" value="ADI"/>
    <property type="match status" value="1"/>
</dbReference>
<dbReference type="SUPFAM" id="SSF55909">
    <property type="entry name" value="Pentein"/>
    <property type="match status" value="1"/>
</dbReference>
<feature type="active site" description="Nucleophile" evidence="3">
    <location>
        <position position="246"/>
    </location>
</feature>
<dbReference type="GO" id="GO:0045429">
    <property type="term" value="P:positive regulation of nitric oxide biosynthetic process"/>
    <property type="evidence" value="ECO:0007669"/>
    <property type="project" value="TreeGrafter"/>
</dbReference>